<accession>A0ACA9NWY5</accession>
<keyword evidence="2" id="KW-1185">Reference proteome</keyword>
<sequence length="158" mass="18150">QKFVVTVVIGYSTTFLPGYQCSCNNIFLEIVADPNSKSKIFVFEIGSSSLQNFKKGGPGYKSSLIREYCSKKTLFVLIIDDSKCFLKIYQEFQLINRIREQTPDEAKNESKIIELTTSLQEIYLAYYQFSDREFSAWQTLIRAAGGHNITLWSHDESE</sequence>
<proteinExistence type="predicted"/>
<reference evidence="1" key="1">
    <citation type="submission" date="2021-06" db="EMBL/GenBank/DDBJ databases">
        <authorList>
            <person name="Kallberg Y."/>
            <person name="Tangrot J."/>
            <person name="Rosling A."/>
        </authorList>
    </citation>
    <scope>NUCLEOTIDE SEQUENCE</scope>
    <source>
        <strain evidence="1">IL203A</strain>
    </source>
</reference>
<organism evidence="1 2">
    <name type="scientific">Dentiscutata heterogama</name>
    <dbReference type="NCBI Taxonomy" id="1316150"/>
    <lineage>
        <taxon>Eukaryota</taxon>
        <taxon>Fungi</taxon>
        <taxon>Fungi incertae sedis</taxon>
        <taxon>Mucoromycota</taxon>
        <taxon>Glomeromycotina</taxon>
        <taxon>Glomeromycetes</taxon>
        <taxon>Diversisporales</taxon>
        <taxon>Gigasporaceae</taxon>
        <taxon>Dentiscutata</taxon>
    </lineage>
</organism>
<comment type="caution">
    <text evidence="1">The sequence shown here is derived from an EMBL/GenBank/DDBJ whole genome shotgun (WGS) entry which is preliminary data.</text>
</comment>
<feature type="non-terminal residue" evidence="1">
    <location>
        <position position="1"/>
    </location>
</feature>
<dbReference type="Proteomes" id="UP000789702">
    <property type="component" value="Unassembled WGS sequence"/>
</dbReference>
<protein>
    <submittedName>
        <fullName evidence="1">2632_t:CDS:1</fullName>
    </submittedName>
</protein>
<dbReference type="EMBL" id="CAJVPU010021040">
    <property type="protein sequence ID" value="CAG8679377.1"/>
    <property type="molecule type" value="Genomic_DNA"/>
</dbReference>
<name>A0ACA9NWY5_9GLOM</name>
<gene>
    <name evidence="1" type="ORF">DHETER_LOCUS10566</name>
</gene>
<evidence type="ECO:0000313" key="1">
    <source>
        <dbReference type="EMBL" id="CAG8679377.1"/>
    </source>
</evidence>
<evidence type="ECO:0000313" key="2">
    <source>
        <dbReference type="Proteomes" id="UP000789702"/>
    </source>
</evidence>
<feature type="non-terminal residue" evidence="1">
    <location>
        <position position="158"/>
    </location>
</feature>